<keyword evidence="2" id="KW-0328">Glycosyltransferase</keyword>
<dbReference type="CDD" id="cd03801">
    <property type="entry name" value="GT4_PimA-like"/>
    <property type="match status" value="1"/>
</dbReference>
<protein>
    <submittedName>
        <fullName evidence="2">Glycosyltransferase family 4 protein</fullName>
        <ecNumber evidence="2">2.4.-.-</ecNumber>
    </submittedName>
</protein>
<organism evidence="2 3">
    <name type="scientific">Autumnicola patrickiae</name>
    <dbReference type="NCBI Taxonomy" id="3075591"/>
    <lineage>
        <taxon>Bacteria</taxon>
        <taxon>Pseudomonadati</taxon>
        <taxon>Bacteroidota</taxon>
        <taxon>Flavobacteriia</taxon>
        <taxon>Flavobacteriales</taxon>
        <taxon>Flavobacteriaceae</taxon>
        <taxon>Autumnicola</taxon>
    </lineage>
</organism>
<reference evidence="2 3" key="1">
    <citation type="submission" date="2023-09" db="EMBL/GenBank/DDBJ databases">
        <authorList>
            <person name="Rey-Velasco X."/>
        </authorList>
    </citation>
    <scope>NUCLEOTIDE SEQUENCE [LARGE SCALE GENOMIC DNA]</scope>
    <source>
        <strain evidence="2 3">F188</strain>
    </source>
</reference>
<feature type="domain" description="Glycosyl transferase family 1" evidence="1">
    <location>
        <begin position="191"/>
        <end position="338"/>
    </location>
</feature>
<dbReference type="SUPFAM" id="SSF53756">
    <property type="entry name" value="UDP-Glycosyltransferase/glycogen phosphorylase"/>
    <property type="match status" value="1"/>
</dbReference>
<dbReference type="Proteomes" id="UP001261624">
    <property type="component" value="Unassembled WGS sequence"/>
</dbReference>
<proteinExistence type="predicted"/>
<comment type="caution">
    <text evidence="2">The sequence shown here is derived from an EMBL/GenBank/DDBJ whole genome shotgun (WGS) entry which is preliminary data.</text>
</comment>
<gene>
    <name evidence="2" type="ORF">RM549_00960</name>
</gene>
<keyword evidence="3" id="KW-1185">Reference proteome</keyword>
<evidence type="ECO:0000313" key="2">
    <source>
        <dbReference type="EMBL" id="MDT0688336.1"/>
    </source>
</evidence>
<accession>A0ABU3DX92</accession>
<dbReference type="PANTHER" id="PTHR45947:SF3">
    <property type="entry name" value="SULFOQUINOVOSYL TRANSFERASE SQD2"/>
    <property type="match status" value="1"/>
</dbReference>
<dbReference type="RefSeq" id="WP_311679777.1">
    <property type="nucleotide sequence ID" value="NZ_JAVRHM010000001.1"/>
</dbReference>
<dbReference type="PANTHER" id="PTHR45947">
    <property type="entry name" value="SULFOQUINOVOSYL TRANSFERASE SQD2"/>
    <property type="match status" value="1"/>
</dbReference>
<dbReference type="Gene3D" id="3.40.50.2000">
    <property type="entry name" value="Glycogen Phosphorylase B"/>
    <property type="match status" value="2"/>
</dbReference>
<dbReference type="InterPro" id="IPR001296">
    <property type="entry name" value="Glyco_trans_1"/>
</dbReference>
<dbReference type="EMBL" id="JAVRHM010000001">
    <property type="protein sequence ID" value="MDT0688336.1"/>
    <property type="molecule type" value="Genomic_DNA"/>
</dbReference>
<evidence type="ECO:0000313" key="3">
    <source>
        <dbReference type="Proteomes" id="UP001261624"/>
    </source>
</evidence>
<dbReference type="EC" id="2.4.-.-" evidence="2"/>
<dbReference type="Pfam" id="PF00534">
    <property type="entry name" value="Glycos_transf_1"/>
    <property type="match status" value="1"/>
</dbReference>
<keyword evidence="2" id="KW-0808">Transferase</keyword>
<name>A0ABU3DX92_9FLAO</name>
<dbReference type="InterPro" id="IPR050194">
    <property type="entry name" value="Glycosyltransferase_grp1"/>
</dbReference>
<evidence type="ECO:0000259" key="1">
    <source>
        <dbReference type="Pfam" id="PF00534"/>
    </source>
</evidence>
<dbReference type="GO" id="GO:0016757">
    <property type="term" value="F:glycosyltransferase activity"/>
    <property type="evidence" value="ECO:0007669"/>
    <property type="project" value="UniProtKB-KW"/>
</dbReference>
<sequence>MELILGIRECDRGVDIMLILPGNGIIEQELNKSNISYKVIKHYNWFYNKTFGDRWKKRSKALFQLWFLRNKWVKLFRNELVIKKHLKYAKEFSPDIIYVNSSLNPTGLMVANRLNIKSVWHHRETLNDDVNGFYLEDKSRFQKFYYSTDLHFFPSQFLSKNYMDKFGKVKSKIVYNSILLDDVNFSENPLHKPLSFGIVGRINEQKSQKAIIELFKTPEVQELNLKLHIIGHGDEEFQEWLRKKNISNIFFHDFLDRREIYRKFNFLICNARYEAFGRTVAEANCVGIPVIVRSSGALPELVKEGYNGYTYRNMNELKSVIKKMAIIEYEDYHEMSRNSVRYSFKNYNYLSIAGEVLRELEIIK</sequence>